<evidence type="ECO:0000313" key="2">
    <source>
        <dbReference type="Proteomes" id="UP000309997"/>
    </source>
</evidence>
<dbReference type="Proteomes" id="UP000309997">
    <property type="component" value="Unassembled WGS sequence"/>
</dbReference>
<organism evidence="1 2">
    <name type="scientific">Populus alba</name>
    <name type="common">White poplar</name>
    <dbReference type="NCBI Taxonomy" id="43335"/>
    <lineage>
        <taxon>Eukaryota</taxon>
        <taxon>Viridiplantae</taxon>
        <taxon>Streptophyta</taxon>
        <taxon>Embryophyta</taxon>
        <taxon>Tracheophyta</taxon>
        <taxon>Spermatophyta</taxon>
        <taxon>Magnoliopsida</taxon>
        <taxon>eudicotyledons</taxon>
        <taxon>Gunneridae</taxon>
        <taxon>Pentapetalae</taxon>
        <taxon>rosids</taxon>
        <taxon>fabids</taxon>
        <taxon>Malpighiales</taxon>
        <taxon>Salicaceae</taxon>
        <taxon>Saliceae</taxon>
        <taxon>Populus</taxon>
    </lineage>
</organism>
<gene>
    <name evidence="1" type="ORF">D5086_028277</name>
</gene>
<accession>A0ACC4AXQ6</accession>
<dbReference type="EMBL" id="RCHU02000015">
    <property type="protein sequence ID" value="KAL3571028.1"/>
    <property type="molecule type" value="Genomic_DNA"/>
</dbReference>
<sequence length="941" mass="105570">MLTKFETKSNRVKGLSFHSKRPWILASLHSGVIQLWDYRMGTLIDRFDEHDGPVRGVHFHKSQPLFVSGGDDYKIKVWNYKLHRCLFTLLGHLDYIRTVQFHHEYPWIVSASDDQTIRIWNWQSRTCISVLTGHNHYVMCASFHPKEDLVVSASLDQTVRVWDIGALRKKTVSPADDIMRLTQMNSDLFGGVDAVVKYVLEGHDRGVNWAAFHPTLPLIVSGADDRQVKLWRMNEDKSIRVWDVTKRTGVQTFRREHDRFWILASHPEMNLLAAGHDSGMIVFKLERERPAFAVSGDSLFYAKDRFLRFFEFSTQRDTQVIPIRRPGTTSLNQSPRTLSYSPTENAVLICSDVDGGSYELYVIPRDSIARGDAVPEAKRGVGGSAVFVARNRFAVLDKSSNQVLVKNLKNEVVKKSSLPISADAIFYAGTGNLLCRTEDRVVIFDLQQRLVLGELQTPFIKYVIWSNDMESVALLSKHAIIIASKKLVHQCTLHETIRVKSGAWDDNGVFIYTTLNHIKYCLPNGDSGIIRTLNVPIYITKISGSTIFCLDRDGKNRTIVIDATEYIFKLSLLKKRYENVMSMIRNSQLCGGLDNMGKGGADEDEEAADGDWGEELDMVDVDGLQNGDVSAILEDGEAAEENEEEGGWDLEDLELPPEADTPRASVSARSSVFVAPTPGMPVSSHTYLRAFSSTPVISVAVERGWNESASPNVRGPPALVFNFSQLEEKLKAGYKATTTGKFTEALRLFLGILHTIPLIVVDSRREVDEVKELIIIVKEYVLGLQMELKRREMKDNPVRQQELAAYFTHCNLQAPHLRLALQNAMTVCFKNKNLATASNFARRLLETNPPNENQARAARQVMSAAERSMTDAAQLNYDFRNPFVVCGATYVPIYRGQKDVSCPYCGSRFVPSQEGQLCTVCDLAVVGADASGLLCSPSQIR</sequence>
<reference evidence="1 2" key="1">
    <citation type="journal article" date="2024" name="Plant Biotechnol. J.">
        <title>Genome and CRISPR/Cas9 system of a widespread forest tree (Populus alba) in the world.</title>
        <authorList>
            <person name="Liu Y.J."/>
            <person name="Jiang P.F."/>
            <person name="Han X.M."/>
            <person name="Li X.Y."/>
            <person name="Wang H.M."/>
            <person name="Wang Y.J."/>
            <person name="Wang X.X."/>
            <person name="Zeng Q.Y."/>
        </authorList>
    </citation>
    <scope>NUCLEOTIDE SEQUENCE [LARGE SCALE GENOMIC DNA]</scope>
    <source>
        <strain evidence="2">cv. PAL-ZL1</strain>
    </source>
</reference>
<proteinExistence type="predicted"/>
<name>A0ACC4AXQ6_POPAL</name>
<evidence type="ECO:0000313" key="1">
    <source>
        <dbReference type="EMBL" id="KAL3571028.1"/>
    </source>
</evidence>
<protein>
    <submittedName>
        <fullName evidence="1">Uncharacterized protein</fullName>
    </submittedName>
</protein>
<keyword evidence="2" id="KW-1185">Reference proteome</keyword>
<comment type="caution">
    <text evidence="1">The sequence shown here is derived from an EMBL/GenBank/DDBJ whole genome shotgun (WGS) entry which is preliminary data.</text>
</comment>